<gene>
    <name evidence="1" type="ORF">D0368_00326</name>
</gene>
<proteinExistence type="predicted"/>
<evidence type="ECO:0000313" key="1">
    <source>
        <dbReference type="EMBL" id="AYU69078.1"/>
    </source>
</evidence>
<sequence length="118" mass="13569">MSTDTHHLLTAVVPVTTAAFAWVQHGKTPLYNRGSRRHFPAQVRPEFGLKRKPRASPVAFTIGQHSLNQREILFTAEHVLLRELHLQGIVMRDMLRGKRHKKIVRIPPDMFQSSKGRM</sequence>
<reference evidence="1" key="1">
    <citation type="journal article" date="2018" name="Vet. Microbiol.">
        <title>Characterization of plasmids harboring blaCTX-M genes in Escherichia coli from French pigs.</title>
        <authorList>
            <person name="Lucas P."/>
            <person name="Jouy E."/>
            <person name="Le Devendec L."/>
            <person name="de Boisseson C."/>
            <person name="Perrin-Guyomard A."/>
            <person name="Jove T."/>
            <person name="Blanchard Y."/>
            <person name="Touzain F."/>
            <person name="Kempf I."/>
        </authorList>
    </citation>
    <scope>NUCLEOTIDE SEQUENCE</scope>
    <source>
        <strain evidence="1">12-034</strain>
        <plasmid evidence="1">p12-034</plasmid>
    </source>
</reference>
<organism evidence="1">
    <name type="scientific">Escherichia coli</name>
    <dbReference type="NCBI Taxonomy" id="562"/>
    <lineage>
        <taxon>Bacteria</taxon>
        <taxon>Pseudomonadati</taxon>
        <taxon>Pseudomonadota</taxon>
        <taxon>Gammaproteobacteria</taxon>
        <taxon>Enterobacterales</taxon>
        <taxon>Enterobacteriaceae</taxon>
        <taxon>Escherichia</taxon>
    </lineage>
</organism>
<geneLocation type="plasmid" evidence="1">
    <name>p12-034</name>
</geneLocation>
<name>A0A3G4RTN0_ECOLX</name>
<keyword evidence="1" id="KW-0614">Plasmid</keyword>
<dbReference type="EMBL" id="MH847354">
    <property type="protein sequence ID" value="AYU69078.1"/>
    <property type="molecule type" value="Genomic_DNA"/>
</dbReference>
<accession>A0A3G4RTN0</accession>
<dbReference type="AlphaFoldDB" id="A0A3G4RTN0"/>
<protein>
    <submittedName>
        <fullName evidence="1">Uncharacterized protein</fullName>
    </submittedName>
</protein>